<dbReference type="OrthoDB" id="9787460at2"/>
<keyword evidence="2" id="KW-0805">Transcription regulation</keyword>
<name>A0A420EKJ6_9SPHN</name>
<dbReference type="InterPro" id="IPR000847">
    <property type="entry name" value="LysR_HTH_N"/>
</dbReference>
<evidence type="ECO:0000313" key="6">
    <source>
        <dbReference type="EMBL" id="RKF21116.1"/>
    </source>
</evidence>
<dbReference type="Gene3D" id="3.40.190.290">
    <property type="match status" value="1"/>
</dbReference>
<evidence type="ECO:0000256" key="2">
    <source>
        <dbReference type="ARBA" id="ARBA00023015"/>
    </source>
</evidence>
<dbReference type="GO" id="GO:0043565">
    <property type="term" value="F:sequence-specific DNA binding"/>
    <property type="evidence" value="ECO:0007669"/>
    <property type="project" value="TreeGrafter"/>
</dbReference>
<evidence type="ECO:0000313" key="7">
    <source>
        <dbReference type="Proteomes" id="UP000284395"/>
    </source>
</evidence>
<reference evidence="6 7" key="1">
    <citation type="submission" date="2018-09" db="EMBL/GenBank/DDBJ databases">
        <title>Altererythrobacter spongiae sp. nov., isolated from a marine sponge.</title>
        <authorList>
            <person name="Zhuang L."/>
            <person name="Luo L."/>
        </authorList>
    </citation>
    <scope>NUCLEOTIDE SEQUENCE [LARGE SCALE GENOMIC DNA]</scope>
    <source>
        <strain evidence="6 7">HN-Y73</strain>
    </source>
</reference>
<keyword evidence="3" id="KW-0238">DNA-binding</keyword>
<evidence type="ECO:0000256" key="4">
    <source>
        <dbReference type="ARBA" id="ARBA00023163"/>
    </source>
</evidence>
<dbReference type="InterPro" id="IPR058163">
    <property type="entry name" value="LysR-type_TF_proteobact-type"/>
</dbReference>
<proteinExistence type="inferred from homology"/>
<evidence type="ECO:0000256" key="1">
    <source>
        <dbReference type="ARBA" id="ARBA00009437"/>
    </source>
</evidence>
<dbReference type="InterPro" id="IPR005119">
    <property type="entry name" value="LysR_subst-bd"/>
</dbReference>
<dbReference type="GO" id="GO:0006351">
    <property type="term" value="P:DNA-templated transcription"/>
    <property type="evidence" value="ECO:0007669"/>
    <property type="project" value="TreeGrafter"/>
</dbReference>
<organism evidence="6 7">
    <name type="scientific">Altericroceibacterium spongiae</name>
    <dbReference type="NCBI Taxonomy" id="2320269"/>
    <lineage>
        <taxon>Bacteria</taxon>
        <taxon>Pseudomonadati</taxon>
        <taxon>Pseudomonadota</taxon>
        <taxon>Alphaproteobacteria</taxon>
        <taxon>Sphingomonadales</taxon>
        <taxon>Erythrobacteraceae</taxon>
        <taxon>Altericroceibacterium</taxon>
    </lineage>
</organism>
<evidence type="ECO:0000256" key="3">
    <source>
        <dbReference type="ARBA" id="ARBA00023125"/>
    </source>
</evidence>
<comment type="similarity">
    <text evidence="1">Belongs to the LysR transcriptional regulatory family.</text>
</comment>
<dbReference type="Proteomes" id="UP000284395">
    <property type="component" value="Unassembled WGS sequence"/>
</dbReference>
<evidence type="ECO:0000259" key="5">
    <source>
        <dbReference type="PROSITE" id="PS50931"/>
    </source>
</evidence>
<dbReference type="AlphaFoldDB" id="A0A420EKJ6"/>
<dbReference type="InterPro" id="IPR036390">
    <property type="entry name" value="WH_DNA-bd_sf"/>
</dbReference>
<dbReference type="EMBL" id="RAPF01000004">
    <property type="protein sequence ID" value="RKF21116.1"/>
    <property type="molecule type" value="Genomic_DNA"/>
</dbReference>
<dbReference type="PANTHER" id="PTHR30537">
    <property type="entry name" value="HTH-TYPE TRANSCRIPTIONAL REGULATOR"/>
    <property type="match status" value="1"/>
</dbReference>
<dbReference type="Pfam" id="PF00126">
    <property type="entry name" value="HTH_1"/>
    <property type="match status" value="1"/>
</dbReference>
<dbReference type="SUPFAM" id="SSF53850">
    <property type="entry name" value="Periplasmic binding protein-like II"/>
    <property type="match status" value="1"/>
</dbReference>
<gene>
    <name evidence="6" type="ORF">D6851_09275</name>
</gene>
<dbReference type="InterPro" id="IPR036388">
    <property type="entry name" value="WH-like_DNA-bd_sf"/>
</dbReference>
<dbReference type="GO" id="GO:0003700">
    <property type="term" value="F:DNA-binding transcription factor activity"/>
    <property type="evidence" value="ECO:0007669"/>
    <property type="project" value="InterPro"/>
</dbReference>
<keyword evidence="7" id="KW-1185">Reference proteome</keyword>
<dbReference type="PROSITE" id="PS50931">
    <property type="entry name" value="HTH_LYSR"/>
    <property type="match status" value="1"/>
</dbReference>
<dbReference type="Gene3D" id="1.10.10.10">
    <property type="entry name" value="Winged helix-like DNA-binding domain superfamily/Winged helix DNA-binding domain"/>
    <property type="match status" value="1"/>
</dbReference>
<dbReference type="PANTHER" id="PTHR30537:SF3">
    <property type="entry name" value="TRANSCRIPTIONAL REGULATORY PROTEIN"/>
    <property type="match status" value="1"/>
</dbReference>
<comment type="caution">
    <text evidence="6">The sequence shown here is derived from an EMBL/GenBank/DDBJ whole genome shotgun (WGS) entry which is preliminary data.</text>
</comment>
<accession>A0A420EKJ6</accession>
<protein>
    <submittedName>
        <fullName evidence="6">LysR family transcriptional regulator</fullName>
    </submittedName>
</protein>
<dbReference type="Pfam" id="PF03466">
    <property type="entry name" value="LysR_substrate"/>
    <property type="match status" value="1"/>
</dbReference>
<keyword evidence="4" id="KW-0804">Transcription</keyword>
<sequence length="292" mass="31652">MNWDDLRHFAALASAGSLSAAARMLGVEHATVARRIASLEASLAIALVDRRGRRWSLTADGERIAAIASRMGLEAEAARRTARNAQSDLSGTVTVSAPPLLAAQLLAQPLARFQQQHPQLAIRVLGETRKASLDRSEADLAIRLSRPERGDLTIVRLGQINFHLYATPDYLTATKEEDWRFIGNDGDLRSAPQQSALENVAKGRNFAFSASTMEIQRNAAQAGAGIAALPDFMMSDETMLIRAMPESVLLSREIWLVIHSDLTRSAPVKAVAAHLRGIFAKAFAHAPSGRTD</sequence>
<dbReference type="RefSeq" id="WP_120324614.1">
    <property type="nucleotide sequence ID" value="NZ_RAPF01000004.1"/>
</dbReference>
<dbReference type="SUPFAM" id="SSF46785">
    <property type="entry name" value="Winged helix' DNA-binding domain"/>
    <property type="match status" value="1"/>
</dbReference>
<feature type="domain" description="HTH lysR-type" evidence="5">
    <location>
        <begin position="1"/>
        <end position="58"/>
    </location>
</feature>